<reference evidence="4" key="3">
    <citation type="submission" date="2020-02" db="EMBL/GenBank/DDBJ databases">
        <authorList>
            <person name="Matsumoto Y."/>
            <person name="Kinjo T."/>
            <person name="Motooka D."/>
            <person name="Nabeya D."/>
            <person name="Jung N."/>
            <person name="Uechi K."/>
            <person name="Horii T."/>
            <person name="Iida T."/>
            <person name="Fujita J."/>
            <person name="Nakamura S."/>
        </authorList>
    </citation>
    <scope>NUCLEOTIDE SEQUENCE</scope>
    <source>
        <strain evidence="4">JCM 12687</strain>
        <plasmid evidence="4">pJCM12687</plasmid>
    </source>
</reference>
<dbReference type="InterPro" id="IPR055797">
    <property type="entry name" value="DUF7373"/>
</dbReference>
<evidence type="ECO:0000259" key="3">
    <source>
        <dbReference type="Pfam" id="PF24092"/>
    </source>
</evidence>
<keyword evidence="1" id="KW-0732">Signal</keyword>
<keyword evidence="7" id="KW-1185">Reference proteome</keyword>
<dbReference type="InterPro" id="IPR056463">
    <property type="entry name" value="DUF7373_C"/>
</dbReference>
<accession>A0A7I7WDL8</accession>
<feature type="signal peptide" evidence="1">
    <location>
        <begin position="1"/>
        <end position="21"/>
    </location>
</feature>
<evidence type="ECO:0000313" key="7">
    <source>
        <dbReference type="Proteomes" id="UP000467379"/>
    </source>
</evidence>
<dbReference type="Pfam" id="PF24088">
    <property type="entry name" value="DUF7373"/>
    <property type="match status" value="1"/>
</dbReference>
<protein>
    <submittedName>
        <fullName evidence="5">Uncharacterized protein</fullName>
    </submittedName>
</protein>
<feature type="chain" id="PRO_5044658035" evidence="1">
    <location>
        <begin position="22"/>
        <end position="443"/>
    </location>
</feature>
<name>A0A7I7WDL8_9MYCO</name>
<geneLocation type="plasmid" evidence="4 7">
    <name>pJCM12687</name>
</geneLocation>
<dbReference type="Pfam" id="PF24092">
    <property type="entry name" value="DUF7373_C"/>
    <property type="match status" value="1"/>
</dbReference>
<feature type="domain" description="DUF7373" evidence="2">
    <location>
        <begin position="61"/>
        <end position="283"/>
    </location>
</feature>
<dbReference type="EMBL" id="AP022607">
    <property type="protein sequence ID" value="BBZ15032.1"/>
    <property type="molecule type" value="Genomic_DNA"/>
</dbReference>
<evidence type="ECO:0000313" key="6">
    <source>
        <dbReference type="Proteomes" id="UP000192441"/>
    </source>
</evidence>
<dbReference type="Proteomes" id="UP000192441">
    <property type="component" value="Unassembled WGS sequence"/>
</dbReference>
<reference evidence="4 7" key="2">
    <citation type="journal article" date="2019" name="Emerg. Microbes Infect.">
        <title>Comprehensive subspecies identification of 175 nontuberculous mycobacteria species based on 7547 genomic profiles.</title>
        <authorList>
            <person name="Matsumoto Y."/>
            <person name="Kinjo T."/>
            <person name="Motooka D."/>
            <person name="Nabeya D."/>
            <person name="Jung N."/>
            <person name="Uechi K."/>
            <person name="Horii T."/>
            <person name="Iida T."/>
            <person name="Fujita J."/>
            <person name="Nakamura S."/>
        </authorList>
    </citation>
    <scope>NUCLEOTIDE SEQUENCE [LARGE SCALE GENOMIC DNA]</scope>
    <source>
        <strain evidence="4 7">JCM 12687</strain>
        <plasmid evidence="4">pJCM12687</plasmid>
    </source>
</reference>
<evidence type="ECO:0000313" key="5">
    <source>
        <dbReference type="EMBL" id="ORA29858.1"/>
    </source>
</evidence>
<proteinExistence type="predicted"/>
<dbReference type="AlphaFoldDB" id="A0A7I7WDL8"/>
<gene>
    <name evidence="5" type="ORF">BST20_27790</name>
    <name evidence="4" type="ORF">MBRA_52270</name>
</gene>
<organism evidence="5 6">
    <name type="scientific">Mycobacterium branderi</name>
    <dbReference type="NCBI Taxonomy" id="43348"/>
    <lineage>
        <taxon>Bacteria</taxon>
        <taxon>Bacillati</taxon>
        <taxon>Actinomycetota</taxon>
        <taxon>Actinomycetes</taxon>
        <taxon>Mycobacteriales</taxon>
        <taxon>Mycobacteriaceae</taxon>
        <taxon>Mycobacterium</taxon>
    </lineage>
</organism>
<reference evidence="5 6" key="1">
    <citation type="submission" date="2016-12" db="EMBL/GenBank/DDBJ databases">
        <title>The new phylogeny of genus Mycobacterium.</title>
        <authorList>
            <person name="Tortoli E."/>
            <person name="Trovato A."/>
            <person name="Cirillo D.M."/>
        </authorList>
    </citation>
    <scope>NUCLEOTIDE SEQUENCE [LARGE SCALE GENOMIC DNA]</scope>
    <source>
        <strain evidence="5 6">DSM 44624</strain>
    </source>
</reference>
<sequence>MIERMTARALSALAMVCAAVAAGCTEIATGTAVKAPGGAGDASVAQMDTGSYPTTAGPPIGSAADDPQAAAAEARRMAGYVVGPWQVEASLRDLDFYATAPIPDTAKVMMTLSLPFTPISWGNAFGDIAKAHSFIAGFESGRAGTGEVQKLYNVVMRFADADAAAAAAREMVAVNPPPALLKMTWNFPRPTTSTEPFDSWQTGACTGYDSEPVKPDFAASASAGGRIAIRSFTNHGLYVLYQFVIAMTTNPGCDAIIDVLKEQARLIDRFPPTDREEMADLPLDPTGRLWARTIPAPDGGEPFSAGVWQPNSWLHFEDNPVEAATLFQDAGVDWVVQRSTRVYQARNSAGSARLVDRFLADTRALPDVKPTQTGVPGFPGATCFERTKPIPLPVARTAMTLRQALWHFKCIAQTDRYAFISFSGDEKDAKQQISAQYRVLAGK</sequence>
<dbReference type="Proteomes" id="UP000467379">
    <property type="component" value="Plasmid pJCM12687"/>
</dbReference>
<evidence type="ECO:0000259" key="2">
    <source>
        <dbReference type="Pfam" id="PF24088"/>
    </source>
</evidence>
<evidence type="ECO:0000256" key="1">
    <source>
        <dbReference type="SAM" id="SignalP"/>
    </source>
</evidence>
<dbReference type="PROSITE" id="PS51257">
    <property type="entry name" value="PROKAR_LIPOPROTEIN"/>
    <property type="match status" value="1"/>
</dbReference>
<evidence type="ECO:0000313" key="4">
    <source>
        <dbReference type="EMBL" id="BBZ15032.1"/>
    </source>
</evidence>
<feature type="domain" description="DUF7373" evidence="3">
    <location>
        <begin position="292"/>
        <end position="441"/>
    </location>
</feature>
<dbReference type="EMBL" id="MVHM01000034">
    <property type="protein sequence ID" value="ORA29858.1"/>
    <property type="molecule type" value="Genomic_DNA"/>
</dbReference>
<keyword evidence="4" id="KW-0614">Plasmid</keyword>